<dbReference type="EMBL" id="JACJKY010000005">
    <property type="protein sequence ID" value="MBM6920367.1"/>
    <property type="molecule type" value="Genomic_DNA"/>
</dbReference>
<dbReference type="Proteomes" id="UP000774750">
    <property type="component" value="Unassembled WGS sequence"/>
</dbReference>
<name>A0A939BDU5_9FIRM</name>
<comment type="caution">
    <text evidence="2">The sequence shown here is derived from an EMBL/GenBank/DDBJ whole genome shotgun (WGS) entry which is preliminary data.</text>
</comment>
<dbReference type="RefSeq" id="WP_204445152.1">
    <property type="nucleotide sequence ID" value="NZ_JACJKY010000005.1"/>
</dbReference>
<dbReference type="SUPFAM" id="SSF54909">
    <property type="entry name" value="Dimeric alpha+beta barrel"/>
    <property type="match status" value="1"/>
</dbReference>
<reference evidence="2" key="1">
    <citation type="submission" date="2020-08" db="EMBL/GenBank/DDBJ databases">
        <authorList>
            <person name="Cejkova D."/>
            <person name="Kubasova T."/>
            <person name="Jahodarova E."/>
            <person name="Rychlik I."/>
        </authorList>
    </citation>
    <scope>NUCLEOTIDE SEQUENCE</scope>
    <source>
        <strain evidence="2">An559</strain>
    </source>
</reference>
<dbReference type="InterPro" id="IPR011008">
    <property type="entry name" value="Dimeric_a/b-barrel"/>
</dbReference>
<dbReference type="Pfam" id="PF07876">
    <property type="entry name" value="Dabb"/>
    <property type="match status" value="1"/>
</dbReference>
<dbReference type="SMART" id="SM00886">
    <property type="entry name" value="Dabb"/>
    <property type="match status" value="1"/>
</dbReference>
<feature type="domain" description="Stress-response A/B barrel" evidence="1">
    <location>
        <begin position="2"/>
        <end position="96"/>
    </location>
</feature>
<dbReference type="PANTHER" id="PTHR37832:SF1">
    <property type="entry name" value="STRESS-RESPONSE A_B BARREL DOMAIN-CONTAINING PROTEIN"/>
    <property type="match status" value="1"/>
</dbReference>
<evidence type="ECO:0000313" key="3">
    <source>
        <dbReference type="Proteomes" id="UP000774750"/>
    </source>
</evidence>
<dbReference type="PROSITE" id="PS51502">
    <property type="entry name" value="S_R_A_B_BARREL"/>
    <property type="match status" value="1"/>
</dbReference>
<evidence type="ECO:0000259" key="1">
    <source>
        <dbReference type="PROSITE" id="PS51502"/>
    </source>
</evidence>
<dbReference type="AlphaFoldDB" id="A0A939BDU5"/>
<protein>
    <submittedName>
        <fullName evidence="2">Dabb family protein</fullName>
    </submittedName>
</protein>
<sequence length="98" mass="11350">MVRHIVMWKMSDEAKANDFDGKVQLLREKFDDMIGKIDGLLEIELRKNYKPGNFDVSLLCTFDSREAEEAYQTNPIHVAVKQIIGQWAVERACVDYDV</sequence>
<proteinExistence type="predicted"/>
<accession>A0A939BDU5</accession>
<reference evidence="2" key="2">
    <citation type="journal article" date="2021" name="Sci. Rep.">
        <title>The distribution of antibiotic resistance genes in chicken gut microbiota commensals.</title>
        <authorList>
            <person name="Juricova H."/>
            <person name="Matiasovicova J."/>
            <person name="Kubasova T."/>
            <person name="Cejkova D."/>
            <person name="Rychlik I."/>
        </authorList>
    </citation>
    <scope>NUCLEOTIDE SEQUENCE</scope>
    <source>
        <strain evidence="2">An559</strain>
    </source>
</reference>
<dbReference type="Gene3D" id="3.30.70.100">
    <property type="match status" value="1"/>
</dbReference>
<organism evidence="2 3">
    <name type="scientific">Merdimmobilis hominis</name>
    <dbReference type="NCBI Taxonomy" id="2897707"/>
    <lineage>
        <taxon>Bacteria</taxon>
        <taxon>Bacillati</taxon>
        <taxon>Bacillota</taxon>
        <taxon>Clostridia</taxon>
        <taxon>Eubacteriales</taxon>
        <taxon>Oscillospiraceae</taxon>
        <taxon>Merdimmobilis</taxon>
    </lineage>
</organism>
<evidence type="ECO:0000313" key="2">
    <source>
        <dbReference type="EMBL" id="MBM6920367.1"/>
    </source>
</evidence>
<dbReference type="PANTHER" id="PTHR37832">
    <property type="entry name" value="BLL2683 PROTEIN"/>
    <property type="match status" value="1"/>
</dbReference>
<gene>
    <name evidence="2" type="ORF">H6A12_04255</name>
</gene>
<keyword evidence="3" id="KW-1185">Reference proteome</keyword>
<dbReference type="InterPro" id="IPR013097">
    <property type="entry name" value="Dabb"/>
</dbReference>